<evidence type="ECO:0000256" key="3">
    <source>
        <dbReference type="ARBA" id="ARBA00022723"/>
    </source>
</evidence>
<keyword evidence="2" id="KW-0169">Cobalamin biosynthesis</keyword>
<dbReference type="GO" id="GO:0016993">
    <property type="term" value="F:precorrin-8X methylmutase activity"/>
    <property type="evidence" value="ECO:0007669"/>
    <property type="project" value="InterPro"/>
</dbReference>
<dbReference type="GO" id="GO:0046872">
    <property type="term" value="F:metal ion binding"/>
    <property type="evidence" value="ECO:0007669"/>
    <property type="project" value="UniProtKB-KW"/>
</dbReference>
<gene>
    <name evidence="7" type="ORF">DPF_1072</name>
</gene>
<reference evidence="8" key="1">
    <citation type="submission" date="2016-06" db="EMBL/GenBank/DDBJ databases">
        <title>Draft genome sequence of Desulfoplanes formicivorans strain Pf12B.</title>
        <authorList>
            <person name="Watanabe M."/>
            <person name="Kojima H."/>
            <person name="Fukui M."/>
        </authorList>
    </citation>
    <scope>NUCLEOTIDE SEQUENCE [LARGE SCALE GENOMIC DNA]</scope>
    <source>
        <strain evidence="8">Pf12B</strain>
    </source>
</reference>
<organism evidence="7 8">
    <name type="scientific">Desulfoplanes formicivorans</name>
    <dbReference type="NCBI Taxonomy" id="1592317"/>
    <lineage>
        <taxon>Bacteria</taxon>
        <taxon>Pseudomonadati</taxon>
        <taxon>Thermodesulfobacteriota</taxon>
        <taxon>Desulfovibrionia</taxon>
        <taxon>Desulfovibrionales</taxon>
        <taxon>Desulfoplanaceae</taxon>
        <taxon>Desulfoplanes</taxon>
    </lineage>
</organism>
<dbReference type="SUPFAM" id="SSF63965">
    <property type="entry name" value="Precorrin-8X methylmutase CbiC/CobH"/>
    <property type="match status" value="1"/>
</dbReference>
<dbReference type="InterPro" id="IPR050963">
    <property type="entry name" value="Sirohydro_Cobaltochel/CbiX"/>
</dbReference>
<dbReference type="Pfam" id="PF01903">
    <property type="entry name" value="CbiX"/>
    <property type="match status" value="1"/>
</dbReference>
<dbReference type="AlphaFoldDB" id="A0A194AHW5"/>
<dbReference type="InterPro" id="IPR003722">
    <property type="entry name" value="Cbl_synth_CobH/CbiC"/>
</dbReference>
<dbReference type="Pfam" id="PF02570">
    <property type="entry name" value="CbiC"/>
    <property type="match status" value="2"/>
</dbReference>
<dbReference type="InterPro" id="IPR002762">
    <property type="entry name" value="CbiX-like"/>
</dbReference>
<comment type="pathway">
    <text evidence="1">Cofactor biosynthesis; adenosylcobalamin biosynthesis.</text>
</comment>
<dbReference type="GO" id="GO:0016829">
    <property type="term" value="F:lyase activity"/>
    <property type="evidence" value="ECO:0007669"/>
    <property type="project" value="UniProtKB-KW"/>
</dbReference>
<keyword evidence="4" id="KW-0413">Isomerase</keyword>
<dbReference type="EMBL" id="BDFE01000015">
    <property type="protein sequence ID" value="GAU08364.1"/>
    <property type="molecule type" value="Genomic_DNA"/>
</dbReference>
<evidence type="ECO:0000313" key="8">
    <source>
        <dbReference type="Proteomes" id="UP000095200"/>
    </source>
</evidence>
<feature type="domain" description="Cobalamin biosynthesis precorrin-8X methylmutase CobH/CbiC" evidence="6">
    <location>
        <begin position="221"/>
        <end position="304"/>
    </location>
</feature>
<comment type="caution">
    <text evidence="7">The sequence shown here is derived from an EMBL/GenBank/DDBJ whole genome shotgun (WGS) entry which is preliminary data.</text>
</comment>
<dbReference type="Proteomes" id="UP000095200">
    <property type="component" value="Unassembled WGS sequence"/>
</dbReference>
<dbReference type="PANTHER" id="PTHR33542">
    <property type="entry name" value="SIROHYDROCHLORIN FERROCHELATASE, CHLOROPLASTIC"/>
    <property type="match status" value="1"/>
</dbReference>
<dbReference type="UniPathway" id="UPA00148"/>
<dbReference type="CDD" id="cd03416">
    <property type="entry name" value="CbiX_SirB_N"/>
    <property type="match status" value="1"/>
</dbReference>
<dbReference type="GO" id="GO:0009236">
    <property type="term" value="P:cobalamin biosynthetic process"/>
    <property type="evidence" value="ECO:0007669"/>
    <property type="project" value="UniProtKB-UniPathway"/>
</dbReference>
<dbReference type="InterPro" id="IPR036588">
    <property type="entry name" value="CobH/CbiC_sf"/>
</dbReference>
<evidence type="ECO:0000313" key="7">
    <source>
        <dbReference type="EMBL" id="GAU08364.1"/>
    </source>
</evidence>
<keyword evidence="5" id="KW-0456">Lyase</keyword>
<dbReference type="STRING" id="1592317.DPF_1072"/>
<name>A0A194AHW5_9BACT</name>
<dbReference type="PANTHER" id="PTHR33542:SF3">
    <property type="entry name" value="SIROHYDROCHLORIN FERROCHELATASE, CHLOROPLASTIC"/>
    <property type="match status" value="1"/>
</dbReference>
<protein>
    <recommendedName>
        <fullName evidence="6">Cobalamin biosynthesis precorrin-8X methylmutase CobH/CbiC domain-containing protein</fullName>
    </recommendedName>
</protein>
<keyword evidence="8" id="KW-1185">Reference proteome</keyword>
<dbReference type="RefSeq" id="WP_069857853.1">
    <property type="nucleotide sequence ID" value="NZ_BDFE01000015.1"/>
</dbReference>
<dbReference type="SUPFAM" id="SSF53800">
    <property type="entry name" value="Chelatase"/>
    <property type="match status" value="1"/>
</dbReference>
<evidence type="ECO:0000256" key="1">
    <source>
        <dbReference type="ARBA" id="ARBA00004953"/>
    </source>
</evidence>
<proteinExistence type="predicted"/>
<evidence type="ECO:0000256" key="4">
    <source>
        <dbReference type="ARBA" id="ARBA00023235"/>
    </source>
</evidence>
<evidence type="ECO:0000256" key="5">
    <source>
        <dbReference type="ARBA" id="ARBA00023239"/>
    </source>
</evidence>
<dbReference type="Gene3D" id="3.40.50.1400">
    <property type="match status" value="1"/>
</dbReference>
<evidence type="ECO:0000256" key="2">
    <source>
        <dbReference type="ARBA" id="ARBA00022573"/>
    </source>
</evidence>
<sequence>MSTSCAVIILGHGTRRTTASQGFFALVDRIALRLAPIRVVPACFSCGQPTLGEQAAALIREKVSQIIIFPYFLLSGKHIADELPLEVQELRETFPHARFDLLKTMEDEPLLETVVVTRLQGFVRTACHAVSGDCRDEDVIAGHFSLTSKPPHQFPLFRAMALATGDLALAAEMRVQGDVGRAMAHSMASQTAILCDTQTLTAGVRSLGLAAACIPPSPAQAREFLEQHMPGAVVAVGSSSLVLEMAMDLVQAGSMRPGALVGLPCGFTAALQAKKRLAASDIIHVTNPGSGGGISCVLGLIQTLAAGDYES</sequence>
<dbReference type="OrthoDB" id="9780708at2"/>
<accession>A0A194AHW5</accession>
<evidence type="ECO:0000259" key="6">
    <source>
        <dbReference type="Pfam" id="PF02570"/>
    </source>
</evidence>
<feature type="domain" description="Cobalamin biosynthesis precorrin-8X methylmutase CobH/CbiC" evidence="6">
    <location>
        <begin position="141"/>
        <end position="210"/>
    </location>
</feature>
<keyword evidence="3" id="KW-0479">Metal-binding</keyword>
<dbReference type="Gene3D" id="3.40.50.10230">
    <property type="entry name" value="Cobalamin biosynthesis CobH/CbiC, precorrin-8X methylmutase"/>
    <property type="match status" value="2"/>
</dbReference>